<dbReference type="AlphaFoldDB" id="A0A174WIG7"/>
<evidence type="ECO:0000256" key="1">
    <source>
        <dbReference type="SAM" id="MobiDB-lite"/>
    </source>
</evidence>
<gene>
    <name evidence="2" type="ORF">ERS852411_04394</name>
</gene>
<reference evidence="2 3" key="1">
    <citation type="submission" date="2015-09" db="EMBL/GenBank/DDBJ databases">
        <authorList>
            <consortium name="Pathogen Informatics"/>
        </authorList>
    </citation>
    <scope>NUCLEOTIDE SEQUENCE [LARGE SCALE GENOMIC DNA]</scope>
    <source>
        <strain evidence="2 3">2789STDY5608854</strain>
    </source>
</reference>
<feature type="region of interest" description="Disordered" evidence="1">
    <location>
        <begin position="1"/>
        <end position="21"/>
    </location>
</feature>
<evidence type="ECO:0000313" key="3">
    <source>
        <dbReference type="Proteomes" id="UP000095746"/>
    </source>
</evidence>
<dbReference type="EMBL" id="CYZT01001124">
    <property type="protein sequence ID" value="CUQ42919.1"/>
    <property type="molecule type" value="Genomic_DNA"/>
</dbReference>
<protein>
    <submittedName>
        <fullName evidence="2">Uncharacterized protein</fullName>
    </submittedName>
</protein>
<dbReference type="Proteomes" id="UP000095746">
    <property type="component" value="Unassembled WGS sequence"/>
</dbReference>
<accession>A0A174WIG7</accession>
<organism evidence="2 3">
    <name type="scientific">Flavonifractor plautii</name>
    <name type="common">Fusobacterium plautii</name>
    <dbReference type="NCBI Taxonomy" id="292800"/>
    <lineage>
        <taxon>Bacteria</taxon>
        <taxon>Bacillati</taxon>
        <taxon>Bacillota</taxon>
        <taxon>Clostridia</taxon>
        <taxon>Eubacteriales</taxon>
        <taxon>Oscillospiraceae</taxon>
        <taxon>Flavonifractor</taxon>
    </lineage>
</organism>
<evidence type="ECO:0000313" key="2">
    <source>
        <dbReference type="EMBL" id="CUQ42919.1"/>
    </source>
</evidence>
<sequence>MRRAGEKIPAPPSSSSSLSQVRATVTELAFPSRVESTARSWGVKSVKASR</sequence>
<name>A0A174WIG7_FLAPL</name>
<proteinExistence type="predicted"/>